<evidence type="ECO:0000256" key="10">
    <source>
        <dbReference type="PROSITE-ProRule" id="PRU00560"/>
    </source>
</evidence>
<sequence length="670" mass="78079">MTKEEMQNEVAKILCEKNSDLTCDECYKSKKDIDYICKNSNHCRISEKTEKQLQYILSSINESTFLEACPGSGKTEVVGMKSAYEIKRWDSNSKNGMAILTFTNDATSVIRERANQFSKKTSFYPHFIGTISSFIHQYIAQPFGYSEINYSGIDGDYSLKLIDADLNAVTNPWLKKYKCSIPYIGKNGKRTDIFANQIFYDEKNRNFYIKIDKIYLSINEYYDIQQMQKHIKDSRKKFNNNYYYSNSYFYNEFKKCKNNFLKDGFATYEDMNCIAYQILDNDTIVKKISRKFPLIIVDECQDLSWIEIEILNKLKEKGTILHFVGDINQSIFEFKEIALESEYTSEYIKRLKKLELTDNFRSCQPIVNLSNKLMSISNTIKGIEENKFLENSVLYLEYENPEEAVTKYLRILNHFKISESKSCIIVKQNILKNQLLCNINDNERHLLISSIQLWGKENPNSKKKSLEYAGKQISKWFGGARSKSSYYCPKDITSVFAWRIFLKDILNDCYINSKLINYDRKYGKWYCDARKELPSIIKKNYCKIQCFDNLIRDFDEIFSSKWYIGKDVQEDILILNSELKNNDSAIKISTVHGSKGCTYDSTLVISSETAKSESGHWKSHWIEGTDEDRRVGYVASTRAKFLMIWAVPTLGKKDKELIEGYGFQNGNTIV</sequence>
<name>A0A0H3J7G4_CLOPA</name>
<proteinExistence type="inferred from homology"/>
<dbReference type="PROSITE" id="PS51198">
    <property type="entry name" value="UVRD_HELICASE_ATP_BIND"/>
    <property type="match status" value="1"/>
</dbReference>
<gene>
    <name evidence="12" type="ORF">CLPA_c17880</name>
    <name evidence="13" type="ORF">CP6013_01393</name>
</gene>
<dbReference type="PATRIC" id="fig|1262449.3.peg.1625"/>
<dbReference type="GO" id="GO:0000725">
    <property type="term" value="P:recombinational repair"/>
    <property type="evidence" value="ECO:0007669"/>
    <property type="project" value="TreeGrafter"/>
</dbReference>
<dbReference type="InterPro" id="IPR014016">
    <property type="entry name" value="UvrD-like_ATP-bd"/>
</dbReference>
<evidence type="ECO:0000256" key="7">
    <source>
        <dbReference type="ARBA" id="ARBA00034617"/>
    </source>
</evidence>
<dbReference type="Gene3D" id="1.10.10.160">
    <property type="match status" value="1"/>
</dbReference>
<dbReference type="InterPro" id="IPR000212">
    <property type="entry name" value="DNA_helicase_UvrD/REP"/>
</dbReference>
<evidence type="ECO:0000256" key="8">
    <source>
        <dbReference type="ARBA" id="ARBA00034808"/>
    </source>
</evidence>
<dbReference type="Pfam" id="PF00580">
    <property type="entry name" value="UvrD-helicase"/>
    <property type="match status" value="1"/>
</dbReference>
<evidence type="ECO:0000259" key="11">
    <source>
        <dbReference type="PROSITE" id="PS51198"/>
    </source>
</evidence>
<comment type="similarity">
    <text evidence="1">Belongs to the helicase family. UvrD subfamily.</text>
</comment>
<dbReference type="EMBL" id="CP009268">
    <property type="protein sequence ID" value="AJA51846.1"/>
    <property type="molecule type" value="Genomic_DNA"/>
</dbReference>
<reference evidence="12 15" key="1">
    <citation type="journal article" date="2015" name="Genome Announc.">
        <title>Complete Genome Sequence of the Nitrogen-Fixing and Solvent-Producing Clostridium pasteurianum DSM 525.</title>
        <authorList>
            <person name="Poehlein A."/>
            <person name="Grosse-Honebrink A."/>
            <person name="Zhang Y."/>
            <person name="Minton N.P."/>
            <person name="Daniel R."/>
        </authorList>
    </citation>
    <scope>NUCLEOTIDE SEQUENCE [LARGE SCALE GENOMIC DNA]</scope>
    <source>
        <strain evidence="12">DSM 525</strain>
        <strain evidence="15">DSM 525 / ATCC 6013</strain>
    </source>
</reference>
<dbReference type="InterPro" id="IPR014017">
    <property type="entry name" value="DNA_helicase_UvrD-like_C"/>
</dbReference>
<comment type="catalytic activity">
    <reaction evidence="7">
        <text>Couples ATP hydrolysis with the unwinding of duplex DNA by translocating in the 3'-5' direction.</text>
        <dbReference type="EC" id="5.6.2.4"/>
    </reaction>
</comment>
<evidence type="ECO:0000256" key="6">
    <source>
        <dbReference type="ARBA" id="ARBA00023235"/>
    </source>
</evidence>
<dbReference type="Proteomes" id="UP000030905">
    <property type="component" value="Chromosome"/>
</dbReference>
<dbReference type="GO" id="GO:0043138">
    <property type="term" value="F:3'-5' DNA helicase activity"/>
    <property type="evidence" value="ECO:0007669"/>
    <property type="project" value="UniProtKB-EC"/>
</dbReference>
<keyword evidence="6" id="KW-0413">Isomerase</keyword>
<keyword evidence="5 10" id="KW-0067">ATP-binding</keyword>
<dbReference type="Proteomes" id="UP000028042">
    <property type="component" value="Unassembled WGS sequence"/>
</dbReference>
<dbReference type="KEGG" id="cpat:CLPA_c17880"/>
<dbReference type="InterPro" id="IPR013986">
    <property type="entry name" value="DExx_box_DNA_helicase_dom_sf"/>
</dbReference>
<dbReference type="GO" id="GO:0005524">
    <property type="term" value="F:ATP binding"/>
    <property type="evidence" value="ECO:0007669"/>
    <property type="project" value="UniProtKB-UniRule"/>
</dbReference>
<evidence type="ECO:0000256" key="5">
    <source>
        <dbReference type="ARBA" id="ARBA00022840"/>
    </source>
</evidence>
<evidence type="ECO:0000256" key="3">
    <source>
        <dbReference type="ARBA" id="ARBA00022801"/>
    </source>
</evidence>
<keyword evidence="3 10" id="KW-0378">Hydrolase</keyword>
<evidence type="ECO:0000256" key="2">
    <source>
        <dbReference type="ARBA" id="ARBA00022741"/>
    </source>
</evidence>
<dbReference type="PANTHER" id="PTHR11070:SF3">
    <property type="entry name" value="DNA 3'-5' HELICASE"/>
    <property type="match status" value="1"/>
</dbReference>
<dbReference type="KEGG" id="cpae:CPAST_c17880"/>
<comment type="catalytic activity">
    <reaction evidence="9">
        <text>ATP + H2O = ADP + phosphate + H(+)</text>
        <dbReference type="Rhea" id="RHEA:13065"/>
        <dbReference type="ChEBI" id="CHEBI:15377"/>
        <dbReference type="ChEBI" id="CHEBI:15378"/>
        <dbReference type="ChEBI" id="CHEBI:30616"/>
        <dbReference type="ChEBI" id="CHEBI:43474"/>
        <dbReference type="ChEBI" id="CHEBI:456216"/>
        <dbReference type="EC" id="5.6.2.4"/>
    </reaction>
</comment>
<keyword evidence="15" id="KW-1185">Reference proteome</keyword>
<feature type="domain" description="UvrD-like helicase ATP-binding" evidence="11">
    <location>
        <begin position="47"/>
        <end position="363"/>
    </location>
</feature>
<dbReference type="GO" id="GO:0016787">
    <property type="term" value="F:hydrolase activity"/>
    <property type="evidence" value="ECO:0007669"/>
    <property type="project" value="UniProtKB-UniRule"/>
</dbReference>
<dbReference type="GeneID" id="93073949"/>
<reference evidence="13 14" key="3">
    <citation type="journal article" name="Genome Announc.">
        <title>Improved Draft Genome Sequence of Clostridium pasteurianum Strain ATCC 6013 (DSM 525) Using a Hybrid Next-Generation Sequencing Approach.</title>
        <authorList>
            <person name="Pyne M.E."/>
            <person name="Utturkar S."/>
            <person name="Brown S.D."/>
            <person name="Moo-Young M."/>
            <person name="Chung D.A."/>
            <person name="Chou C.P."/>
        </authorList>
    </citation>
    <scope>NUCLEOTIDE SEQUENCE [LARGE SCALE GENOMIC DNA]</scope>
    <source>
        <strain evidence="13 14">ATCC 6013</strain>
    </source>
</reference>
<keyword evidence="4 10" id="KW-0347">Helicase</keyword>
<dbReference type="SUPFAM" id="SSF52540">
    <property type="entry name" value="P-loop containing nucleoside triphosphate hydrolases"/>
    <property type="match status" value="1"/>
</dbReference>
<dbReference type="GO" id="GO:0005829">
    <property type="term" value="C:cytosol"/>
    <property type="evidence" value="ECO:0007669"/>
    <property type="project" value="TreeGrafter"/>
</dbReference>
<dbReference type="GO" id="GO:0003677">
    <property type="term" value="F:DNA binding"/>
    <property type="evidence" value="ECO:0007669"/>
    <property type="project" value="UniProtKB-KW"/>
</dbReference>
<evidence type="ECO:0000313" key="13">
    <source>
        <dbReference type="EMBL" id="KRU12146.1"/>
    </source>
</evidence>
<feature type="binding site" evidence="10">
    <location>
        <begin position="68"/>
        <end position="75"/>
    </location>
    <ligand>
        <name>ATP</name>
        <dbReference type="ChEBI" id="CHEBI:30616"/>
    </ligand>
</feature>
<dbReference type="PANTHER" id="PTHR11070">
    <property type="entry name" value="UVRD / RECB / PCRA DNA HELICASE FAMILY MEMBER"/>
    <property type="match status" value="1"/>
</dbReference>
<evidence type="ECO:0000313" key="15">
    <source>
        <dbReference type="Proteomes" id="UP000030905"/>
    </source>
</evidence>
<keyword evidence="2 10" id="KW-0547">Nucleotide-binding</keyword>
<protein>
    <recommendedName>
        <fullName evidence="8">DNA 3'-5' helicase</fullName>
        <ecNumber evidence="8">5.6.2.4</ecNumber>
    </recommendedName>
</protein>
<dbReference type="AlphaFoldDB" id="A0A0H3J7G4"/>
<reference evidence="13" key="2">
    <citation type="submission" date="2015-10" db="EMBL/GenBank/DDBJ databases">
        <title>Improved Draft Genome Sequence of Clostridium pasteurianum Strain ATCC 6013 (DSM 525) Using a Hybrid Next-Generation Sequencing Approach.</title>
        <authorList>
            <person name="Pyne M.E."/>
            <person name="Utturkar S.M."/>
            <person name="Brown S.D."/>
            <person name="Moo-Young M."/>
            <person name="Chung D.A."/>
            <person name="Chou P.C."/>
        </authorList>
    </citation>
    <scope>NUCLEOTIDE SEQUENCE</scope>
    <source>
        <strain evidence="13">ATCC 6013</strain>
    </source>
</reference>
<evidence type="ECO:0000256" key="4">
    <source>
        <dbReference type="ARBA" id="ARBA00022806"/>
    </source>
</evidence>
<dbReference type="EMBL" id="JPGY02000001">
    <property type="protein sequence ID" value="KRU12146.1"/>
    <property type="molecule type" value="Genomic_DNA"/>
</dbReference>
<organism evidence="12 15">
    <name type="scientific">Clostridium pasteurianum DSM 525 = ATCC 6013</name>
    <dbReference type="NCBI Taxonomy" id="1262449"/>
    <lineage>
        <taxon>Bacteria</taxon>
        <taxon>Bacillati</taxon>
        <taxon>Bacillota</taxon>
        <taxon>Clostridia</taxon>
        <taxon>Eubacteriales</taxon>
        <taxon>Clostridiaceae</taxon>
        <taxon>Clostridium</taxon>
    </lineage>
</organism>
<dbReference type="Gene3D" id="3.40.50.300">
    <property type="entry name" value="P-loop containing nucleotide triphosphate hydrolases"/>
    <property type="match status" value="2"/>
</dbReference>
<evidence type="ECO:0000313" key="12">
    <source>
        <dbReference type="EMBL" id="AJA51846.1"/>
    </source>
</evidence>
<evidence type="ECO:0000313" key="14">
    <source>
        <dbReference type="Proteomes" id="UP000028042"/>
    </source>
</evidence>
<evidence type="ECO:0000256" key="1">
    <source>
        <dbReference type="ARBA" id="ARBA00009922"/>
    </source>
</evidence>
<dbReference type="EC" id="5.6.2.4" evidence="8"/>
<dbReference type="eggNOG" id="COG0210">
    <property type="taxonomic scope" value="Bacteria"/>
</dbReference>
<dbReference type="Pfam" id="PF13361">
    <property type="entry name" value="UvrD_C"/>
    <property type="match status" value="1"/>
</dbReference>
<accession>A0A0H3J7G4</accession>
<dbReference type="RefSeq" id="WP_003443923.1">
    <property type="nucleotide sequence ID" value="NZ_ANZB01000004.1"/>
</dbReference>
<evidence type="ECO:0000256" key="9">
    <source>
        <dbReference type="ARBA" id="ARBA00048988"/>
    </source>
</evidence>
<dbReference type="InterPro" id="IPR027417">
    <property type="entry name" value="P-loop_NTPase"/>
</dbReference>